<feature type="transmembrane region" description="Helical" evidence="1">
    <location>
        <begin position="146"/>
        <end position="171"/>
    </location>
</feature>
<proteinExistence type="predicted"/>
<evidence type="ECO:0000256" key="1">
    <source>
        <dbReference type="SAM" id="Phobius"/>
    </source>
</evidence>
<keyword evidence="3" id="KW-1185">Reference proteome</keyword>
<reference evidence="2 3" key="1">
    <citation type="journal article" date="2011" name="J. Bacteriol.">
        <title>Complete genome sequences of two hemotropic Mycoplasmas, Mycoplasma haemofelis strain Ohio2 and Mycoplasma suis strain Illinois.</title>
        <authorList>
            <person name="Messick J.B."/>
            <person name="Santos A.P."/>
            <person name="Guimaraes A.M."/>
        </authorList>
    </citation>
    <scope>NUCLEOTIDE SEQUENCE [LARGE SCALE GENOMIC DNA]</scope>
    <source>
        <strain evidence="2 3">Illinois</strain>
    </source>
</reference>
<dbReference type="KEGG" id="mss:MSU_0003"/>
<feature type="transmembrane region" description="Helical" evidence="1">
    <location>
        <begin position="27"/>
        <end position="46"/>
    </location>
</feature>
<dbReference type="EMBL" id="CP002525">
    <property type="protein sequence ID" value="ADX97554.1"/>
    <property type="molecule type" value="Genomic_DNA"/>
</dbReference>
<feature type="transmembrane region" description="Helical" evidence="1">
    <location>
        <begin position="98"/>
        <end position="119"/>
    </location>
</feature>
<dbReference type="AlphaFoldDB" id="F0QPY4"/>
<accession>F0QPY4</accession>
<evidence type="ECO:0000313" key="3">
    <source>
        <dbReference type="Proteomes" id="UP000007484"/>
    </source>
</evidence>
<dbReference type="RefSeq" id="WP_013609540.1">
    <property type="nucleotide sequence ID" value="NC_015155.1"/>
</dbReference>
<protein>
    <submittedName>
        <fullName evidence="2">Putative membrane protein</fullName>
    </submittedName>
</protein>
<feature type="transmembrane region" description="Helical" evidence="1">
    <location>
        <begin position="238"/>
        <end position="254"/>
    </location>
</feature>
<feature type="transmembrane region" description="Helical" evidence="1">
    <location>
        <begin position="191"/>
        <end position="209"/>
    </location>
</feature>
<keyword evidence="1" id="KW-0812">Transmembrane</keyword>
<keyword evidence="1" id="KW-0472">Membrane</keyword>
<organism evidence="2 3">
    <name type="scientific">Mycoplasma suis (strain Illinois)</name>
    <dbReference type="NCBI Taxonomy" id="768700"/>
    <lineage>
        <taxon>Bacteria</taxon>
        <taxon>Bacillati</taxon>
        <taxon>Mycoplasmatota</taxon>
        <taxon>Mollicutes</taxon>
        <taxon>Mycoplasmataceae</taxon>
        <taxon>Mycoplasma</taxon>
    </lineage>
</organism>
<evidence type="ECO:0000313" key="2">
    <source>
        <dbReference type="EMBL" id="ADX97554.1"/>
    </source>
</evidence>
<sequence length="300" mass="36310">MKILSNTIFNYETNFSSFVKNEKNFKILMHIFIIISVVVVSVLVSTKVSTLLYEYVFRFFVPFKITHYLTDFFQDFVFSGNSKAFSEFQNLFTDYRRYVYGIIILFTIEKIRLFMRYFYTIRKWDRFSLSYGIYENNKFLKVKKELLSTLGNVLSFGVSLVVFFVIITFAIYKQLQKKFDFQNNFMFEGMVFALFFWLAIVIFFALNIYQRIHNYYRNYLKNNAINQKKDAWQSIKSLMWHYLLNIFGFVIISLNYPIDLFLMFMTLKFIPFRAIFSRLRENRASNPERFFLPFGKVLNY</sequence>
<name>F0QPY4_MYCSL</name>
<dbReference type="HOGENOM" id="CLU_926954_0_0_14"/>
<dbReference type="STRING" id="768700.MSU_0003"/>
<keyword evidence="1" id="KW-1133">Transmembrane helix</keyword>
<dbReference type="Proteomes" id="UP000007484">
    <property type="component" value="Chromosome"/>
</dbReference>
<gene>
    <name evidence="2" type="ordered locus">MSU_0003</name>
</gene>